<accession>A0AAE1QAR5</accession>
<protein>
    <submittedName>
        <fullName evidence="2">Uncharacterized protein</fullName>
    </submittedName>
</protein>
<sequence length="82" mass="8685">MGELYSSGGDKMEKGVVLVSVGEEEKEIQDAVGWVVKVRALFPSLPPPLTILTSPPHFPTSASSGHHLTSPHLTLPSSSPTH</sequence>
<feature type="compositionally biased region" description="Low complexity" evidence="1">
    <location>
        <begin position="63"/>
        <end position="82"/>
    </location>
</feature>
<evidence type="ECO:0000256" key="1">
    <source>
        <dbReference type="SAM" id="MobiDB-lite"/>
    </source>
</evidence>
<dbReference type="AlphaFoldDB" id="A0AAE1QAR5"/>
<dbReference type="EMBL" id="JAWZYT010000491">
    <property type="protein sequence ID" value="KAK4322886.1"/>
    <property type="molecule type" value="Genomic_DNA"/>
</dbReference>
<gene>
    <name evidence="2" type="ORF">Pmani_006383</name>
</gene>
<name>A0AAE1QAR5_9EUCA</name>
<reference evidence="2" key="1">
    <citation type="submission" date="2023-11" db="EMBL/GenBank/DDBJ databases">
        <title>Genome assemblies of two species of porcelain crab, Petrolisthes cinctipes and Petrolisthes manimaculis (Anomura: Porcellanidae).</title>
        <authorList>
            <person name="Angst P."/>
        </authorList>
    </citation>
    <scope>NUCLEOTIDE SEQUENCE</scope>
    <source>
        <strain evidence="2">PB745_02</strain>
        <tissue evidence="2">Gill</tissue>
    </source>
</reference>
<organism evidence="2 3">
    <name type="scientific">Petrolisthes manimaculis</name>
    <dbReference type="NCBI Taxonomy" id="1843537"/>
    <lineage>
        <taxon>Eukaryota</taxon>
        <taxon>Metazoa</taxon>
        <taxon>Ecdysozoa</taxon>
        <taxon>Arthropoda</taxon>
        <taxon>Crustacea</taxon>
        <taxon>Multicrustacea</taxon>
        <taxon>Malacostraca</taxon>
        <taxon>Eumalacostraca</taxon>
        <taxon>Eucarida</taxon>
        <taxon>Decapoda</taxon>
        <taxon>Pleocyemata</taxon>
        <taxon>Anomura</taxon>
        <taxon>Galatheoidea</taxon>
        <taxon>Porcellanidae</taxon>
        <taxon>Petrolisthes</taxon>
    </lineage>
</organism>
<evidence type="ECO:0000313" key="3">
    <source>
        <dbReference type="Proteomes" id="UP001292094"/>
    </source>
</evidence>
<feature type="region of interest" description="Disordered" evidence="1">
    <location>
        <begin position="52"/>
        <end position="82"/>
    </location>
</feature>
<comment type="caution">
    <text evidence="2">The sequence shown here is derived from an EMBL/GenBank/DDBJ whole genome shotgun (WGS) entry which is preliminary data.</text>
</comment>
<keyword evidence="3" id="KW-1185">Reference proteome</keyword>
<proteinExistence type="predicted"/>
<dbReference type="Proteomes" id="UP001292094">
    <property type="component" value="Unassembled WGS sequence"/>
</dbReference>
<evidence type="ECO:0000313" key="2">
    <source>
        <dbReference type="EMBL" id="KAK4322886.1"/>
    </source>
</evidence>